<dbReference type="Proteomes" id="UP000623467">
    <property type="component" value="Unassembled WGS sequence"/>
</dbReference>
<dbReference type="EMBL" id="JACAZH010000007">
    <property type="protein sequence ID" value="KAF7364434.1"/>
    <property type="molecule type" value="Genomic_DNA"/>
</dbReference>
<gene>
    <name evidence="1" type="ORF">MSAN_01104400</name>
</gene>
<evidence type="ECO:0000313" key="2">
    <source>
        <dbReference type="Proteomes" id="UP000623467"/>
    </source>
</evidence>
<name>A0A8H7D6U1_9AGAR</name>
<sequence length="188" mass="21483">MKIITNAEAAPSDFLKIPRGNVILGNEIRFDAARGIVRRDREGKSVRRMYSARVVGYDEPMTVTLYEGENAEKEWKCDLSLHSRLWYGGDLIAYCRLIKAITSIPTYFKFMPVRDRLESMLRYFMTSPFANFSTPFGTQYSAFLKAYILWYLGADLHNAAEYCARILPEKEPASFGDAGFVIRQGGYV</sequence>
<protein>
    <submittedName>
        <fullName evidence="1">Uncharacterized protein</fullName>
    </submittedName>
</protein>
<keyword evidence="2" id="KW-1185">Reference proteome</keyword>
<organism evidence="1 2">
    <name type="scientific">Mycena sanguinolenta</name>
    <dbReference type="NCBI Taxonomy" id="230812"/>
    <lineage>
        <taxon>Eukaryota</taxon>
        <taxon>Fungi</taxon>
        <taxon>Dikarya</taxon>
        <taxon>Basidiomycota</taxon>
        <taxon>Agaricomycotina</taxon>
        <taxon>Agaricomycetes</taxon>
        <taxon>Agaricomycetidae</taxon>
        <taxon>Agaricales</taxon>
        <taxon>Marasmiineae</taxon>
        <taxon>Mycenaceae</taxon>
        <taxon>Mycena</taxon>
    </lineage>
</organism>
<dbReference type="AlphaFoldDB" id="A0A8H7D6U1"/>
<proteinExistence type="predicted"/>
<accession>A0A8H7D6U1</accession>
<evidence type="ECO:0000313" key="1">
    <source>
        <dbReference type="EMBL" id="KAF7364434.1"/>
    </source>
</evidence>
<comment type="caution">
    <text evidence="1">The sequence shown here is derived from an EMBL/GenBank/DDBJ whole genome shotgun (WGS) entry which is preliminary data.</text>
</comment>
<reference evidence="1" key="1">
    <citation type="submission" date="2020-05" db="EMBL/GenBank/DDBJ databases">
        <title>Mycena genomes resolve the evolution of fungal bioluminescence.</title>
        <authorList>
            <person name="Tsai I.J."/>
        </authorList>
    </citation>
    <scope>NUCLEOTIDE SEQUENCE</scope>
    <source>
        <strain evidence="1">160909Yilan</strain>
    </source>
</reference>